<keyword evidence="2" id="KW-0328">Glycosyltransferase</keyword>
<dbReference type="Gene3D" id="3.90.550.10">
    <property type="entry name" value="Spore Coat Polysaccharide Biosynthesis Protein SpsA, Chain A"/>
    <property type="match status" value="1"/>
</dbReference>
<dbReference type="InterPro" id="IPR001173">
    <property type="entry name" value="Glyco_trans_2-like"/>
</dbReference>
<dbReference type="GO" id="GO:0016757">
    <property type="term" value="F:glycosyltransferase activity"/>
    <property type="evidence" value="ECO:0007669"/>
    <property type="project" value="UniProtKB-KW"/>
</dbReference>
<sequence>MKTFDIKRDDKVTIYISTCNRIDKLKRALNSVIAQDYENIEVIICDDCSNDGTESYVREMQLREPRIVYFRNEINLGACATRNLAIKNATGKYITGLDDDDEFTSDRVSKFMEAWDNKYSFICANFIEKYSNGNDKIYYDESEYIGNYKNLLFANVASNQIYTLTENLQSIGGFDIRAKRYQDWDTWLRLSYKYGDFMRLPYATYIMHHDHSFGEVRVSKSYPSTKALIDMRDRNLNIYKGEYLEYMNLLISQMEGKTKLLPSIKWAFKKKSIKPIIKFIFKKQFINAD</sequence>
<keyword evidence="2" id="KW-0808">Transferase</keyword>
<dbReference type="Pfam" id="PF00535">
    <property type="entry name" value="Glycos_transf_2"/>
    <property type="match status" value="1"/>
</dbReference>
<name>A0ABZ2E174_RAOOR</name>
<dbReference type="EMBL" id="CP145163">
    <property type="protein sequence ID" value="WWC13341.1"/>
    <property type="molecule type" value="Genomic_DNA"/>
</dbReference>
<keyword evidence="3" id="KW-1185">Reference proteome</keyword>
<dbReference type="EC" id="2.4.-.-" evidence="2"/>
<dbReference type="Proteomes" id="UP001350972">
    <property type="component" value="Chromosome"/>
</dbReference>
<dbReference type="PANTHER" id="PTHR43685:SF2">
    <property type="entry name" value="GLYCOSYLTRANSFERASE 2-LIKE DOMAIN-CONTAINING PROTEIN"/>
    <property type="match status" value="1"/>
</dbReference>
<proteinExistence type="predicted"/>
<organism evidence="2 3">
    <name type="scientific">Raoultella ornithinolytica</name>
    <name type="common">Klebsiella ornithinolytica</name>
    <dbReference type="NCBI Taxonomy" id="54291"/>
    <lineage>
        <taxon>Bacteria</taxon>
        <taxon>Pseudomonadati</taxon>
        <taxon>Pseudomonadota</taxon>
        <taxon>Gammaproteobacteria</taxon>
        <taxon>Enterobacterales</taxon>
        <taxon>Enterobacteriaceae</taxon>
        <taxon>Klebsiella/Raoultella group</taxon>
        <taxon>Raoultella</taxon>
    </lineage>
</organism>
<gene>
    <name evidence="2" type="ORF">LM286_08500</name>
</gene>
<evidence type="ECO:0000313" key="3">
    <source>
        <dbReference type="Proteomes" id="UP001350972"/>
    </source>
</evidence>
<accession>A0ABZ2E174</accession>
<dbReference type="CDD" id="cd00761">
    <property type="entry name" value="Glyco_tranf_GTA_type"/>
    <property type="match status" value="1"/>
</dbReference>
<reference evidence="2 3" key="1">
    <citation type="submission" date="2024-02" db="EMBL/GenBank/DDBJ databases">
        <title>Tn5403 promotes plasmid rearrangements and degradation of the Klebsiella pneumoniae carbapenemase (KPC) transposon Tn4401.</title>
        <authorList>
            <person name="Sheppard A.E."/>
            <person name="Barry K.E."/>
            <person name="Parikh H.I."/>
            <person name="Vegesana K."/>
            <person name="Sebra R."/>
            <person name="George S."/>
            <person name="Sanderson N.D."/>
            <person name="Stoesser N."/>
            <person name="Eyre D.W."/>
            <person name="Crook D.W."/>
            <person name="Walker A.S."/>
            <person name="Mathers A.J."/>
        </authorList>
    </citation>
    <scope>NUCLEOTIDE SEQUENCE [LARGE SCALE GENOMIC DNA]</scope>
    <source>
        <strain evidence="2 3">CAV1921</strain>
    </source>
</reference>
<evidence type="ECO:0000313" key="2">
    <source>
        <dbReference type="EMBL" id="WWC13341.1"/>
    </source>
</evidence>
<dbReference type="PANTHER" id="PTHR43685">
    <property type="entry name" value="GLYCOSYLTRANSFERASE"/>
    <property type="match status" value="1"/>
</dbReference>
<dbReference type="RefSeq" id="WP_338482040.1">
    <property type="nucleotide sequence ID" value="NZ_CP145156.1"/>
</dbReference>
<dbReference type="SUPFAM" id="SSF53448">
    <property type="entry name" value="Nucleotide-diphospho-sugar transferases"/>
    <property type="match status" value="1"/>
</dbReference>
<dbReference type="InterPro" id="IPR029044">
    <property type="entry name" value="Nucleotide-diphossugar_trans"/>
</dbReference>
<dbReference type="InterPro" id="IPR050834">
    <property type="entry name" value="Glycosyltransf_2"/>
</dbReference>
<evidence type="ECO:0000259" key="1">
    <source>
        <dbReference type="Pfam" id="PF00535"/>
    </source>
</evidence>
<feature type="domain" description="Glycosyltransferase 2-like" evidence="1">
    <location>
        <begin position="13"/>
        <end position="141"/>
    </location>
</feature>
<protein>
    <submittedName>
        <fullName evidence="2">Glycosyltransferase</fullName>
        <ecNumber evidence="2">2.4.-.-</ecNumber>
    </submittedName>
</protein>